<accession>A0A0D8PUG0</accession>
<evidence type="ECO:0000313" key="3">
    <source>
        <dbReference type="EMBL" id="PSW93544.1"/>
    </source>
</evidence>
<dbReference type="EMBL" id="PYOP01000027">
    <property type="protein sequence ID" value="PSW93544.1"/>
    <property type="molecule type" value="Genomic_DNA"/>
</dbReference>
<keyword evidence="4" id="KW-1185">Reference proteome</keyword>
<evidence type="ECO:0008006" key="6">
    <source>
        <dbReference type="Google" id="ProtNLM"/>
    </source>
</evidence>
<reference evidence="2 5" key="1">
    <citation type="submission" date="2018-01" db="EMBL/GenBank/DDBJ databases">
        <title>Whole genome sequencing of Histamine producing bacteria.</title>
        <authorList>
            <person name="Butler K."/>
        </authorList>
    </citation>
    <scope>NUCLEOTIDE SEQUENCE [LARGE SCALE GENOMIC DNA]</scope>
    <source>
        <strain evidence="3 4">ATCC 51761</strain>
        <strain evidence="2 5">NCIMB 13481</strain>
    </source>
</reference>
<dbReference type="EMBL" id="PYLW01000017">
    <property type="protein sequence ID" value="PSV94632.1"/>
    <property type="molecule type" value="Genomic_DNA"/>
</dbReference>
<evidence type="ECO:0000313" key="5">
    <source>
        <dbReference type="Proteomes" id="UP000241954"/>
    </source>
</evidence>
<feature type="chain" id="PRO_5030006049" description="DUF2946 domain-containing protein" evidence="1">
    <location>
        <begin position="27"/>
        <end position="129"/>
    </location>
</feature>
<evidence type="ECO:0000313" key="4">
    <source>
        <dbReference type="Proteomes" id="UP000241190"/>
    </source>
</evidence>
<proteinExistence type="predicted"/>
<protein>
    <recommendedName>
        <fullName evidence="6">DUF2946 domain-containing protein</fullName>
    </recommendedName>
</protein>
<comment type="caution">
    <text evidence="2">The sequence shown here is derived from an EMBL/GenBank/DDBJ whole genome shotgun (WGS) entry which is preliminary data.</text>
</comment>
<dbReference type="Proteomes" id="UP000241190">
    <property type="component" value="Unassembled WGS sequence"/>
</dbReference>
<dbReference type="AlphaFoldDB" id="A0A0D8PUG0"/>
<evidence type="ECO:0000313" key="2">
    <source>
        <dbReference type="EMBL" id="PSV94632.1"/>
    </source>
</evidence>
<evidence type="ECO:0000256" key="1">
    <source>
        <dbReference type="SAM" id="SignalP"/>
    </source>
</evidence>
<name>A0A0D8PUG0_9GAMM</name>
<organism evidence="2 5">
    <name type="scientific">Photobacterium iliopiscarium</name>
    <dbReference type="NCBI Taxonomy" id="56192"/>
    <lineage>
        <taxon>Bacteria</taxon>
        <taxon>Pseudomonadati</taxon>
        <taxon>Pseudomonadota</taxon>
        <taxon>Gammaproteobacteria</taxon>
        <taxon>Vibrionales</taxon>
        <taxon>Vibrionaceae</taxon>
        <taxon>Photobacterium</taxon>
    </lineage>
</organism>
<gene>
    <name evidence="2" type="ORF">C9I88_14485</name>
    <name evidence="3" type="ORF">C9J52_15200</name>
</gene>
<sequence length="129" mass="14147">MYFLKLHKLVFVLFTTLLFLSSSVNAAFINQAQHITSELSFNASVSNNDTASGLKSSHNNCCLHCKDCSHCSQCQCCQVLTHTNISSVLHIIPALPLKIAGVSQFAPIEAIQDEMIITIAQLIYRPPIA</sequence>
<dbReference type="Proteomes" id="UP000241954">
    <property type="component" value="Unassembled WGS sequence"/>
</dbReference>
<feature type="signal peptide" evidence="1">
    <location>
        <begin position="1"/>
        <end position="26"/>
    </location>
</feature>
<keyword evidence="1" id="KW-0732">Signal</keyword>